<gene>
    <name evidence="1" type="ordered locus">XBJ1_3993</name>
</gene>
<proteinExistence type="predicted"/>
<sequence length="56" mass="6340">MELLCAIVDHKFPPILCISFLINEGAARDSENENIALKVQKCSKIKKLKILIQLNM</sequence>
<accession>D3V632</accession>
<evidence type="ECO:0000313" key="2">
    <source>
        <dbReference type="Proteomes" id="UP000002045"/>
    </source>
</evidence>
<dbReference type="KEGG" id="xbo:XBJ1_3993"/>
<evidence type="ECO:0000313" key="1">
    <source>
        <dbReference type="EMBL" id="CBJ83111.1"/>
    </source>
</evidence>
<dbReference type="HOGENOM" id="CLU_3013314_0_0_6"/>
<reference evidence="1" key="1">
    <citation type="journal article" date="2011" name="PLoS ONE">
        <title>The entomopathogenic bacterial endosymbionts xenorhabdus and photorhabdus: convergent lifestyles from divergent genomes.</title>
        <authorList>
            <person name="Chaston J.M."/>
            <person name="Suen G."/>
            <person name="Tucker S.L."/>
            <person name="Andersen A.W."/>
            <person name="Bhasin A."/>
            <person name="Bode E."/>
            <person name="Bode H.B."/>
            <person name="Brachmann A.O."/>
            <person name="Cowles C.E."/>
            <person name="Cowles K.N."/>
            <person name="Darby C."/>
            <person name="de Leon L."/>
            <person name="Drace K."/>
            <person name="Du Z."/>
            <person name="Givaudan A."/>
            <person name="Herbert Tran E.E."/>
            <person name="Jewell K.A."/>
            <person name="Knack J.J."/>
            <person name="Krasomil-Osterfeld K.C."/>
            <person name="Kukor R."/>
            <person name="Lanois A."/>
            <person name="Latreille P."/>
            <person name="Leimgruber N.K."/>
            <person name="Lipke C.M."/>
            <person name="Liu R."/>
            <person name="Lu X."/>
            <person name="Martens E.C."/>
            <person name="Marri P.R."/>
            <person name="Medigue C."/>
            <person name="Menard M.L."/>
            <person name="Miller N.M."/>
            <person name="Morales-Soto N."/>
            <person name="Norton S."/>
            <person name="Ogier J.C."/>
            <person name="Orchard S.S."/>
            <person name="Park D."/>
            <person name="Park Y."/>
            <person name="Qurollo B.A."/>
            <person name="Sugar D.R."/>
            <person name="Richards G.R."/>
            <person name="Rouy Z."/>
            <person name="Slominski B."/>
            <person name="Slominski K."/>
            <person name="Snyder H."/>
            <person name="Tjaden B.C."/>
            <person name="van der Hoeven R."/>
            <person name="Welch R.D."/>
            <person name="Wheeler C."/>
            <person name="Xiang B."/>
            <person name="Barbazuk B."/>
            <person name="Gaudriault S."/>
            <person name="Goodner B."/>
            <person name="Slater S.C."/>
            <person name="Forst S."/>
            <person name="Goldman B.S."/>
            <person name="Goodrich-Blair H."/>
        </authorList>
    </citation>
    <scope>NUCLEOTIDE SEQUENCE [LARGE SCALE GENOMIC DNA]</scope>
    <source>
        <strain evidence="1">SS-2004</strain>
    </source>
</reference>
<dbReference type="Proteomes" id="UP000002045">
    <property type="component" value="Chromosome"/>
</dbReference>
<protein>
    <submittedName>
        <fullName evidence="1">Uncharacterized protein</fullName>
    </submittedName>
</protein>
<name>D3V632_XENBS</name>
<dbReference type="AlphaFoldDB" id="D3V632"/>
<dbReference type="EMBL" id="FN667741">
    <property type="protein sequence ID" value="CBJ83111.1"/>
    <property type="molecule type" value="Genomic_DNA"/>
</dbReference>
<organism evidence="1 2">
    <name type="scientific">Xenorhabdus bovienii (strain SS-2004)</name>
    <name type="common">Xenorhabdus nematophila subsp. bovienii</name>
    <dbReference type="NCBI Taxonomy" id="406818"/>
    <lineage>
        <taxon>Bacteria</taxon>
        <taxon>Pseudomonadati</taxon>
        <taxon>Pseudomonadota</taxon>
        <taxon>Gammaproteobacteria</taxon>
        <taxon>Enterobacterales</taxon>
        <taxon>Morganellaceae</taxon>
        <taxon>Xenorhabdus</taxon>
    </lineage>
</organism>